<dbReference type="EMBL" id="OV696686">
    <property type="protein sequence ID" value="CAH1232143.1"/>
    <property type="molecule type" value="Genomic_DNA"/>
</dbReference>
<feature type="transmembrane region" description="Helical" evidence="11">
    <location>
        <begin position="64"/>
        <end position="82"/>
    </location>
</feature>
<keyword evidence="2" id="KW-1003">Cell membrane</keyword>
<feature type="domain" description="G-protein coupled receptors family 1 profile" evidence="12">
    <location>
        <begin position="43"/>
        <end position="418"/>
    </location>
</feature>
<dbReference type="PANTHER" id="PTHR24248:SF144">
    <property type="entry name" value="G-PROTEIN COUPLED RECEPTORS FAMILY 1 PROFILE DOMAIN-CONTAINING PROTEIN"/>
    <property type="match status" value="1"/>
</dbReference>
<dbReference type="Pfam" id="PF00001">
    <property type="entry name" value="7tm_1"/>
    <property type="match status" value="1"/>
</dbReference>
<evidence type="ECO:0000256" key="2">
    <source>
        <dbReference type="ARBA" id="ARBA00022475"/>
    </source>
</evidence>
<comment type="subcellular location">
    <subcellularLocation>
        <location evidence="1">Cell membrane</location>
        <topology evidence="1">Multi-pass membrane protein</topology>
    </subcellularLocation>
</comment>
<dbReference type="OrthoDB" id="6376512at2759"/>
<evidence type="ECO:0000256" key="11">
    <source>
        <dbReference type="SAM" id="Phobius"/>
    </source>
</evidence>
<evidence type="ECO:0000256" key="5">
    <source>
        <dbReference type="ARBA" id="ARBA00023040"/>
    </source>
</evidence>
<reference evidence="13" key="1">
    <citation type="submission" date="2022-01" db="EMBL/GenBank/DDBJ databases">
        <authorList>
            <person name="Braso-Vives M."/>
        </authorList>
    </citation>
    <scope>NUCLEOTIDE SEQUENCE</scope>
</reference>
<feature type="transmembrane region" description="Helical" evidence="11">
    <location>
        <begin position="102"/>
        <end position="123"/>
    </location>
</feature>
<feature type="transmembrane region" description="Helical" evidence="11">
    <location>
        <begin position="30"/>
        <end position="52"/>
    </location>
</feature>
<gene>
    <name evidence="13" type="primary">DRD2</name>
    <name evidence="13" type="ORF">BLAG_LOCUS1414</name>
</gene>
<evidence type="ECO:0000256" key="1">
    <source>
        <dbReference type="ARBA" id="ARBA00004651"/>
    </source>
</evidence>
<dbReference type="CDD" id="cd00637">
    <property type="entry name" value="7tm_classA_rhodopsin-like"/>
    <property type="match status" value="1"/>
</dbReference>
<feature type="region of interest" description="Disordered" evidence="10">
    <location>
        <begin position="223"/>
        <end position="298"/>
    </location>
</feature>
<dbReference type="PANTHER" id="PTHR24248">
    <property type="entry name" value="ADRENERGIC RECEPTOR-RELATED G-PROTEIN COUPLED RECEPTOR"/>
    <property type="match status" value="1"/>
</dbReference>
<feature type="transmembrane region" description="Helical" evidence="11">
    <location>
        <begin position="402"/>
        <end position="421"/>
    </location>
</feature>
<feature type="compositionally biased region" description="Basic residues" evidence="10">
    <location>
        <begin position="345"/>
        <end position="355"/>
    </location>
</feature>
<dbReference type="InterPro" id="IPR000276">
    <property type="entry name" value="GPCR_Rhodpsn"/>
</dbReference>
<feature type="region of interest" description="Disordered" evidence="10">
    <location>
        <begin position="318"/>
        <end position="357"/>
    </location>
</feature>
<dbReference type="SUPFAM" id="SSF81321">
    <property type="entry name" value="Family A G protein-coupled receptor-like"/>
    <property type="match status" value="1"/>
</dbReference>
<keyword evidence="14" id="KW-1185">Reference proteome</keyword>
<keyword evidence="5 9" id="KW-0297">G-protein coupled receptor</keyword>
<feature type="compositionally biased region" description="Polar residues" evidence="10">
    <location>
        <begin position="248"/>
        <end position="268"/>
    </location>
</feature>
<dbReference type="AlphaFoldDB" id="A0A8J9VA18"/>
<dbReference type="PROSITE" id="PS50262">
    <property type="entry name" value="G_PROTEIN_RECEP_F1_2"/>
    <property type="match status" value="1"/>
</dbReference>
<evidence type="ECO:0000256" key="8">
    <source>
        <dbReference type="ARBA" id="ARBA00023224"/>
    </source>
</evidence>
<dbReference type="Proteomes" id="UP000838412">
    <property type="component" value="Chromosome 1"/>
</dbReference>
<protein>
    <submittedName>
        <fullName evidence="13">DRD2 protein</fullName>
    </submittedName>
</protein>
<feature type="compositionally biased region" description="Polar residues" evidence="10">
    <location>
        <begin position="318"/>
        <end position="329"/>
    </location>
</feature>
<dbReference type="SMART" id="SM01381">
    <property type="entry name" value="7TM_GPCR_Srsx"/>
    <property type="match status" value="1"/>
</dbReference>
<keyword evidence="8 9" id="KW-0807">Transducer</keyword>
<keyword evidence="7 9" id="KW-0675">Receptor</keyword>
<dbReference type="PRINTS" id="PR00237">
    <property type="entry name" value="GPCRRHODOPSN"/>
</dbReference>
<feature type="transmembrane region" description="Helical" evidence="11">
    <location>
        <begin position="367"/>
        <end position="390"/>
    </location>
</feature>
<organism evidence="13 14">
    <name type="scientific">Branchiostoma lanceolatum</name>
    <name type="common">Common lancelet</name>
    <name type="synonym">Amphioxus lanceolatum</name>
    <dbReference type="NCBI Taxonomy" id="7740"/>
    <lineage>
        <taxon>Eukaryota</taxon>
        <taxon>Metazoa</taxon>
        <taxon>Chordata</taxon>
        <taxon>Cephalochordata</taxon>
        <taxon>Leptocardii</taxon>
        <taxon>Amphioxiformes</taxon>
        <taxon>Branchiostomatidae</taxon>
        <taxon>Branchiostoma</taxon>
    </lineage>
</organism>
<proteinExistence type="inferred from homology"/>
<name>A0A8J9VA18_BRALA</name>
<accession>A0A8J9VA18</accession>
<feature type="transmembrane region" description="Helical" evidence="11">
    <location>
        <begin position="187"/>
        <end position="213"/>
    </location>
</feature>
<evidence type="ECO:0000256" key="9">
    <source>
        <dbReference type="RuleBase" id="RU000688"/>
    </source>
</evidence>
<evidence type="ECO:0000313" key="14">
    <source>
        <dbReference type="Proteomes" id="UP000838412"/>
    </source>
</evidence>
<comment type="similarity">
    <text evidence="9">Belongs to the G-protein coupled receptor 1 family.</text>
</comment>
<keyword evidence="3 9" id="KW-0812">Transmembrane</keyword>
<feature type="compositionally biased region" description="Basic and acidic residues" evidence="10">
    <location>
        <begin position="269"/>
        <end position="282"/>
    </location>
</feature>
<sequence length="442" mass="49092">MNGSDVLVSPPNGTDQTVFTISTAEKVVEISLLAVVFFFAFCGNLLVWVSVLWKPSLRKETANYLILSLSAADMTVAAFNLPYTVSAVARGGWVLGDGVCTFLGFTNMITFVASVMNLAAIGINRFCIIVHYSKYPTYFDRRGTALTITGVWVLSILLAAPPLIGWAEYSYLPGQSICFCNWPSSVSYTFFMVAMCFGGPSSSMAFCYTRIIMAVRESRRRVRQGNEQASRQATPVRPVRSVFLRPQASGSTNKNTQGRFKSLTSIKSQSEDGTVHLTEKPKPSSNLLTVPRTPRPVSKHQIKHAFQTNNTADNITTICNDGSSSTSHGNPPYSAQAAESSTSILRRHQEAKKRKDREDDIKLTKSFVVVIVVFTICWLPFCVTMFWSVFSPTPVPRLVDMATLMLGYSNSCWNPIIYGVMNNKFRAVFKEILRKIFRCNLT</sequence>
<evidence type="ECO:0000256" key="6">
    <source>
        <dbReference type="ARBA" id="ARBA00023136"/>
    </source>
</evidence>
<evidence type="ECO:0000313" key="13">
    <source>
        <dbReference type="EMBL" id="CAH1232143.1"/>
    </source>
</evidence>
<dbReference type="GO" id="GO:0005886">
    <property type="term" value="C:plasma membrane"/>
    <property type="evidence" value="ECO:0007669"/>
    <property type="project" value="UniProtKB-SubCell"/>
</dbReference>
<keyword evidence="4 11" id="KW-1133">Transmembrane helix</keyword>
<evidence type="ECO:0000256" key="3">
    <source>
        <dbReference type="ARBA" id="ARBA00022692"/>
    </source>
</evidence>
<feature type="transmembrane region" description="Helical" evidence="11">
    <location>
        <begin position="144"/>
        <end position="167"/>
    </location>
</feature>
<evidence type="ECO:0000259" key="12">
    <source>
        <dbReference type="PROSITE" id="PS50262"/>
    </source>
</evidence>
<dbReference type="PROSITE" id="PS00237">
    <property type="entry name" value="G_PROTEIN_RECEP_F1_1"/>
    <property type="match status" value="1"/>
</dbReference>
<keyword evidence="6 11" id="KW-0472">Membrane</keyword>
<evidence type="ECO:0000256" key="7">
    <source>
        <dbReference type="ARBA" id="ARBA00023170"/>
    </source>
</evidence>
<dbReference type="GO" id="GO:0004930">
    <property type="term" value="F:G protein-coupled receptor activity"/>
    <property type="evidence" value="ECO:0007669"/>
    <property type="project" value="UniProtKB-KW"/>
</dbReference>
<dbReference type="InterPro" id="IPR017452">
    <property type="entry name" value="GPCR_Rhodpsn_7TM"/>
</dbReference>
<evidence type="ECO:0000256" key="10">
    <source>
        <dbReference type="SAM" id="MobiDB-lite"/>
    </source>
</evidence>
<evidence type="ECO:0000256" key="4">
    <source>
        <dbReference type="ARBA" id="ARBA00022989"/>
    </source>
</evidence>
<dbReference type="Gene3D" id="1.20.1070.10">
    <property type="entry name" value="Rhodopsin 7-helix transmembrane proteins"/>
    <property type="match status" value="2"/>
</dbReference>